<organism evidence="1 2">
    <name type="scientific">Stenotrophomonas phage YB07</name>
    <dbReference type="NCBI Taxonomy" id="2555548"/>
    <lineage>
        <taxon>Viruses</taxon>
        <taxon>Duplodnaviria</taxon>
        <taxon>Heunggongvirae</taxon>
        <taxon>Uroviricota</taxon>
        <taxon>Caudoviricetes</taxon>
        <taxon>Menderavirus</taxon>
        <taxon>Menderavirus IMESM1</taxon>
    </lineage>
</organism>
<dbReference type="GeneID" id="55614898"/>
<proteinExistence type="predicted"/>
<accession>A0A482IGH0</accession>
<evidence type="ECO:0000313" key="1">
    <source>
        <dbReference type="EMBL" id="QBP06424.1"/>
    </source>
</evidence>
<name>A0A482IGH0_9CAUD</name>
<protein>
    <submittedName>
        <fullName evidence="1">Uncharacterized protein</fullName>
    </submittedName>
</protein>
<sequence length="74" mass="8951">MTERNYEMLMWLTEHDLHTLALENTALCDEVRSCFDHSERDEFTDREWFVYKVTGDLHYRVMVLLGWEDADASY</sequence>
<reference evidence="1 2" key="1">
    <citation type="submission" date="2019-02" db="EMBL/GenBank/DDBJ databases">
        <authorList>
            <person name="He Y."/>
            <person name="Shi H."/>
            <person name="Li J."/>
            <person name="Sun Y."/>
        </authorList>
    </citation>
    <scope>NUCLEOTIDE SEQUENCE [LARGE SCALE GENOMIC DNA]</scope>
</reference>
<dbReference type="Proteomes" id="UP000294655">
    <property type="component" value="Segment"/>
</dbReference>
<dbReference type="RefSeq" id="YP_009844574.1">
    <property type="nucleotide sequence ID" value="NC_048755.1"/>
</dbReference>
<evidence type="ECO:0000313" key="2">
    <source>
        <dbReference type="Proteomes" id="UP000294655"/>
    </source>
</evidence>
<dbReference type="KEGG" id="vg:55614898"/>
<dbReference type="EMBL" id="MK580972">
    <property type="protein sequence ID" value="QBP06424.1"/>
    <property type="molecule type" value="Genomic_DNA"/>
</dbReference>